<name>A0A1I3CNE9_9MICO</name>
<dbReference type="AlphaFoldDB" id="A0A1I3CNE9"/>
<keyword evidence="3" id="KW-1185">Reference proteome</keyword>
<evidence type="ECO:0000313" key="3">
    <source>
        <dbReference type="Proteomes" id="UP000199681"/>
    </source>
</evidence>
<evidence type="ECO:0000313" key="1">
    <source>
        <dbReference type="EMBL" id="SFH76017.1"/>
    </source>
</evidence>
<accession>A0A1I3CNE9</accession>
<reference evidence="1 3" key="1">
    <citation type="submission" date="2016-10" db="EMBL/GenBank/DDBJ databases">
        <authorList>
            <person name="Varghese N."/>
            <person name="Submissions S."/>
        </authorList>
    </citation>
    <scope>NUCLEOTIDE SEQUENCE [LARGE SCALE GENOMIC DNA]</scope>
    <source>
        <strain evidence="1 3">GMCC 1.11211</strain>
    </source>
</reference>
<dbReference type="RefSeq" id="WP_134477005.1">
    <property type="nucleotide sequence ID" value="NZ_BKAC01000015.1"/>
</dbReference>
<proteinExistence type="predicted"/>
<dbReference type="STRING" id="995038.SAMN05216274_11423"/>
<organism evidence="2 4">
    <name type="scientific">Cryobacterium levicorallinum</name>
    <dbReference type="NCBI Taxonomy" id="995038"/>
    <lineage>
        <taxon>Bacteria</taxon>
        <taxon>Bacillati</taxon>
        <taxon>Actinomycetota</taxon>
        <taxon>Actinomycetes</taxon>
        <taxon>Micrococcales</taxon>
        <taxon>Microbacteriaceae</taxon>
        <taxon>Cryobacterium</taxon>
    </lineage>
</organism>
<sequence length="72" mass="8697">MSVRQVERKTQERVVELFQARGYECAGNWDQRVGTSHIDVDYLQQKIQSRVYDVRQYWPRLKQRREDSVLAP</sequence>
<gene>
    <name evidence="2" type="ORF">E3O11_03490</name>
    <name evidence="1" type="ORF">SAMN05216274_11423</name>
</gene>
<evidence type="ECO:0000313" key="4">
    <source>
        <dbReference type="Proteomes" id="UP000297963"/>
    </source>
</evidence>
<protein>
    <submittedName>
        <fullName evidence="2">Uncharacterized protein</fullName>
    </submittedName>
</protein>
<comment type="caution">
    <text evidence="2">The sequence shown here is derived from an EMBL/GenBank/DDBJ whole genome shotgun (WGS) entry which is preliminary data.</text>
</comment>
<dbReference type="Proteomes" id="UP000199681">
    <property type="component" value="Unassembled WGS sequence"/>
</dbReference>
<dbReference type="EMBL" id="FOPW01000014">
    <property type="protein sequence ID" value="SFH76017.1"/>
    <property type="molecule type" value="Genomic_DNA"/>
</dbReference>
<evidence type="ECO:0000313" key="2">
    <source>
        <dbReference type="EMBL" id="TFB87879.1"/>
    </source>
</evidence>
<dbReference type="EMBL" id="SOFE01000006">
    <property type="protein sequence ID" value="TFB87879.1"/>
    <property type="molecule type" value="Genomic_DNA"/>
</dbReference>
<reference evidence="2 4" key="2">
    <citation type="submission" date="2019-03" db="EMBL/GenBank/DDBJ databases">
        <title>Genomics of glacier-inhabiting Cryobacterium strains.</title>
        <authorList>
            <person name="Liu Q."/>
            <person name="Xin Y.-H."/>
        </authorList>
    </citation>
    <scope>NUCLEOTIDE SEQUENCE [LARGE SCALE GENOMIC DNA]</scope>
    <source>
        <strain evidence="2 4">Hh34</strain>
    </source>
</reference>
<dbReference type="Proteomes" id="UP000297963">
    <property type="component" value="Unassembled WGS sequence"/>
</dbReference>